<reference evidence="1 2" key="1">
    <citation type="journal article" date="2019" name="Nat. Ecol. Evol.">
        <title>Megaphylogeny resolves global patterns of mushroom evolution.</title>
        <authorList>
            <person name="Varga T."/>
            <person name="Krizsan K."/>
            <person name="Foldi C."/>
            <person name="Dima B."/>
            <person name="Sanchez-Garcia M."/>
            <person name="Sanchez-Ramirez S."/>
            <person name="Szollosi G.J."/>
            <person name="Szarkandi J.G."/>
            <person name="Papp V."/>
            <person name="Albert L."/>
            <person name="Andreopoulos W."/>
            <person name="Angelini C."/>
            <person name="Antonin V."/>
            <person name="Barry K.W."/>
            <person name="Bougher N.L."/>
            <person name="Buchanan P."/>
            <person name="Buyck B."/>
            <person name="Bense V."/>
            <person name="Catcheside P."/>
            <person name="Chovatia M."/>
            <person name="Cooper J."/>
            <person name="Damon W."/>
            <person name="Desjardin D."/>
            <person name="Finy P."/>
            <person name="Geml J."/>
            <person name="Haridas S."/>
            <person name="Hughes K."/>
            <person name="Justo A."/>
            <person name="Karasinski D."/>
            <person name="Kautmanova I."/>
            <person name="Kiss B."/>
            <person name="Kocsube S."/>
            <person name="Kotiranta H."/>
            <person name="LaButti K.M."/>
            <person name="Lechner B.E."/>
            <person name="Liimatainen K."/>
            <person name="Lipzen A."/>
            <person name="Lukacs Z."/>
            <person name="Mihaltcheva S."/>
            <person name="Morgado L.N."/>
            <person name="Niskanen T."/>
            <person name="Noordeloos M.E."/>
            <person name="Ohm R.A."/>
            <person name="Ortiz-Santana B."/>
            <person name="Ovrebo C."/>
            <person name="Racz N."/>
            <person name="Riley R."/>
            <person name="Savchenko A."/>
            <person name="Shiryaev A."/>
            <person name="Soop K."/>
            <person name="Spirin V."/>
            <person name="Szebenyi C."/>
            <person name="Tomsovsky M."/>
            <person name="Tulloss R.E."/>
            <person name="Uehling J."/>
            <person name="Grigoriev I.V."/>
            <person name="Vagvolgyi C."/>
            <person name="Papp T."/>
            <person name="Martin F.M."/>
            <person name="Miettinen O."/>
            <person name="Hibbett D.S."/>
            <person name="Nagy L.G."/>
        </authorList>
    </citation>
    <scope>NUCLEOTIDE SEQUENCE [LARGE SCALE GENOMIC DNA]</scope>
    <source>
        <strain evidence="1 2">CBS 962.96</strain>
    </source>
</reference>
<feature type="non-terminal residue" evidence="1">
    <location>
        <position position="1"/>
    </location>
</feature>
<sequence length="89" mass="10133">YNAGLVILDINRAPWGCAIWRAWWTIGGGQWSFVIKTTPTATEQSLPNTGRGVQEWSRASYDTMEKISIYKVEAMKWDENGIAVCEFLF</sequence>
<keyword evidence="2" id="KW-1185">Reference proteome</keyword>
<dbReference type="OrthoDB" id="192832at2759"/>
<organism evidence="1 2">
    <name type="scientific">Dendrothele bispora (strain CBS 962.96)</name>
    <dbReference type="NCBI Taxonomy" id="1314807"/>
    <lineage>
        <taxon>Eukaryota</taxon>
        <taxon>Fungi</taxon>
        <taxon>Dikarya</taxon>
        <taxon>Basidiomycota</taxon>
        <taxon>Agaricomycotina</taxon>
        <taxon>Agaricomycetes</taxon>
        <taxon>Agaricomycetidae</taxon>
        <taxon>Agaricales</taxon>
        <taxon>Agaricales incertae sedis</taxon>
        <taxon>Dendrothele</taxon>
    </lineage>
</organism>
<dbReference type="EMBL" id="ML179084">
    <property type="protein sequence ID" value="THV01811.1"/>
    <property type="molecule type" value="Genomic_DNA"/>
</dbReference>
<accession>A0A4S8MGY0</accession>
<dbReference type="Proteomes" id="UP000297245">
    <property type="component" value="Unassembled WGS sequence"/>
</dbReference>
<evidence type="ECO:0000313" key="1">
    <source>
        <dbReference type="EMBL" id="THV01811.1"/>
    </source>
</evidence>
<dbReference type="AlphaFoldDB" id="A0A4S8MGY0"/>
<name>A0A4S8MGY0_DENBC</name>
<protein>
    <submittedName>
        <fullName evidence="1">Uncharacterized protein</fullName>
    </submittedName>
</protein>
<evidence type="ECO:0000313" key="2">
    <source>
        <dbReference type="Proteomes" id="UP000297245"/>
    </source>
</evidence>
<proteinExistence type="predicted"/>
<gene>
    <name evidence="1" type="ORF">K435DRAFT_925111</name>
</gene>